<reference evidence="2 3" key="1">
    <citation type="submission" date="2020-04" db="EMBL/GenBank/DDBJ databases">
        <title>Perkinsus chesapeaki whole genome sequence.</title>
        <authorList>
            <person name="Bogema D.R."/>
        </authorList>
    </citation>
    <scope>NUCLEOTIDE SEQUENCE [LARGE SCALE GENOMIC DNA]</scope>
    <source>
        <strain evidence="2">ATCC PRA-425</strain>
    </source>
</reference>
<keyword evidence="3" id="KW-1185">Reference proteome</keyword>
<sequence length="140" mass="16083">MLVNALALPVIAFLGCLAYFPPYEYYCSEEATFEGALWALRFPRGGEPRLDNTMSIFHIKDSKQVFTWGIPITNRTIRELVFVQVDTRSSNFTDFADKYGLTPELWSLLLLDNEHNSVTIVPNSTSKTYELFAKFCRTRL</sequence>
<evidence type="ECO:0000313" key="2">
    <source>
        <dbReference type="EMBL" id="KAF4672180.1"/>
    </source>
</evidence>
<accession>A0A7J6MLV9</accession>
<feature type="chain" id="PRO_5029793291" evidence="1">
    <location>
        <begin position="19"/>
        <end position="140"/>
    </location>
</feature>
<evidence type="ECO:0000313" key="3">
    <source>
        <dbReference type="Proteomes" id="UP000591131"/>
    </source>
</evidence>
<dbReference type="AlphaFoldDB" id="A0A7J6MLV9"/>
<feature type="signal peptide" evidence="1">
    <location>
        <begin position="1"/>
        <end position="18"/>
    </location>
</feature>
<name>A0A7J6MLV9_PERCH</name>
<keyword evidence="1" id="KW-0732">Signal</keyword>
<dbReference type="Proteomes" id="UP000591131">
    <property type="component" value="Unassembled WGS sequence"/>
</dbReference>
<proteinExistence type="predicted"/>
<evidence type="ECO:0000256" key="1">
    <source>
        <dbReference type="SAM" id="SignalP"/>
    </source>
</evidence>
<dbReference type="EMBL" id="JAAPAO010000117">
    <property type="protein sequence ID" value="KAF4672180.1"/>
    <property type="molecule type" value="Genomic_DNA"/>
</dbReference>
<protein>
    <submittedName>
        <fullName evidence="2">Uncharacterized protein</fullName>
    </submittedName>
</protein>
<comment type="caution">
    <text evidence="2">The sequence shown here is derived from an EMBL/GenBank/DDBJ whole genome shotgun (WGS) entry which is preliminary data.</text>
</comment>
<gene>
    <name evidence="2" type="ORF">FOL47_000831</name>
</gene>
<organism evidence="2 3">
    <name type="scientific">Perkinsus chesapeaki</name>
    <name type="common">Clam parasite</name>
    <name type="synonym">Perkinsus andrewsi</name>
    <dbReference type="NCBI Taxonomy" id="330153"/>
    <lineage>
        <taxon>Eukaryota</taxon>
        <taxon>Sar</taxon>
        <taxon>Alveolata</taxon>
        <taxon>Perkinsozoa</taxon>
        <taxon>Perkinsea</taxon>
        <taxon>Perkinsida</taxon>
        <taxon>Perkinsidae</taxon>
        <taxon>Perkinsus</taxon>
    </lineage>
</organism>